<dbReference type="GO" id="GO:0016757">
    <property type="term" value="F:glycosyltransferase activity"/>
    <property type="evidence" value="ECO:0007669"/>
    <property type="project" value="UniProtKB-KW"/>
</dbReference>
<evidence type="ECO:0000256" key="4">
    <source>
        <dbReference type="ARBA" id="ARBA00022679"/>
    </source>
</evidence>
<keyword evidence="4" id="KW-0808">Transferase</keyword>
<evidence type="ECO:0000256" key="6">
    <source>
        <dbReference type="ARBA" id="ARBA00022989"/>
    </source>
</evidence>
<evidence type="ECO:0000256" key="5">
    <source>
        <dbReference type="ARBA" id="ARBA00022692"/>
    </source>
</evidence>
<evidence type="ECO:0000256" key="2">
    <source>
        <dbReference type="ARBA" id="ARBA00007647"/>
    </source>
</evidence>
<evidence type="ECO:0000256" key="9">
    <source>
        <dbReference type="SAM" id="Phobius"/>
    </source>
</evidence>
<feature type="region of interest" description="Disordered" evidence="8">
    <location>
        <begin position="1"/>
        <end position="101"/>
    </location>
</feature>
<keyword evidence="6 9" id="KW-1133">Transmembrane helix</keyword>
<dbReference type="PANTHER" id="PTHR21461:SF64">
    <property type="entry name" value="GLYCOSYLTRANSFERASE FAMILY 92 PROTEIN"/>
    <property type="match status" value="1"/>
</dbReference>
<sequence>MTWWSPIPTDAGSGTDPAARQPDSGKKNPIRVRVGSKTLDPDRSRPSSRSQPSNRSSAPAPAKSQSFAFELPLLPPDHAPLPPKSSSFSAPAKSNMPRHRRCSRLRRIVGGVSVGALLLLAGSGGHNAYAGRPVFSLPLGLGAPFPLVADSPAPPPFPFAADFSPSPSPSPQSQYSPFRLSDDSLARRLLPLRLRAGHSPPPQEADAVLLPDQVVLVLDDTEPTGDSICAFQGGASSPARPLGRLPASGLHAYVCRLPEPAQSFQQLQAPLLLHSSTSSAAAAAPDPPSPSPGRALLNWSSDPIVFDSALLDGGDVLVFAKGISGRQGLQCLYRYSDGAGTMLASTPAISSVQQVTRCPSPPTPVKSGGSTKVLVTLGVTGEDPMPSLATFRRQQAESSSLTPHKSSICACTMGRNISKFLREWALYHSAIGVDQFFIYDNCSEDNLAGLVAQLISSGLNITTVPWPWTKVQEAGLSHCAATQQASCQWMAVIDVDEFIFSTSWAGLEKPSKSLLEPVISVDDSVGQIYLACYDFAPSGQTAHPPEGVCQGYTCRLKNPQRHKSLVRLDAVEPSLMNVVHHFKLKPAFKSIWTALARVNHYKYQAWPEFKVKFKRRVSAYVADWKDPINLDSKDRAPGLGVDDTEPKGWAQRYCEVKDNILQLLTARWFGVGFGNPH</sequence>
<organism evidence="10">
    <name type="scientific">Aegilops tauschii</name>
    <name type="common">Tausch's goatgrass</name>
    <name type="synonym">Aegilops squarrosa</name>
    <dbReference type="NCBI Taxonomy" id="37682"/>
    <lineage>
        <taxon>Eukaryota</taxon>
        <taxon>Viridiplantae</taxon>
        <taxon>Streptophyta</taxon>
        <taxon>Embryophyta</taxon>
        <taxon>Tracheophyta</taxon>
        <taxon>Spermatophyta</taxon>
        <taxon>Magnoliopsida</taxon>
        <taxon>Liliopsida</taxon>
        <taxon>Poales</taxon>
        <taxon>Poaceae</taxon>
        <taxon>BOP clade</taxon>
        <taxon>Pooideae</taxon>
        <taxon>Triticodae</taxon>
        <taxon>Triticeae</taxon>
        <taxon>Triticinae</taxon>
        <taxon>Aegilops</taxon>
    </lineage>
</organism>
<keyword evidence="3" id="KW-0328">Glycosyltransferase</keyword>
<comment type="subcellular location">
    <subcellularLocation>
        <location evidence="1">Membrane</location>
        <topology evidence="1">Single-pass membrane protein</topology>
    </subcellularLocation>
</comment>
<dbReference type="PANTHER" id="PTHR21461">
    <property type="entry name" value="GLYCOSYLTRANSFERASE FAMILY 92 PROTEIN"/>
    <property type="match status" value="1"/>
</dbReference>
<evidence type="ECO:0000256" key="3">
    <source>
        <dbReference type="ARBA" id="ARBA00022676"/>
    </source>
</evidence>
<evidence type="ECO:0000256" key="8">
    <source>
        <dbReference type="SAM" id="MobiDB-lite"/>
    </source>
</evidence>
<evidence type="ECO:0000256" key="7">
    <source>
        <dbReference type="ARBA" id="ARBA00023136"/>
    </source>
</evidence>
<dbReference type="GO" id="GO:0016020">
    <property type="term" value="C:membrane"/>
    <property type="evidence" value="ECO:0007669"/>
    <property type="project" value="UniProtKB-SubCell"/>
</dbReference>
<feature type="compositionally biased region" description="Pro residues" evidence="8">
    <location>
        <begin position="73"/>
        <end position="83"/>
    </location>
</feature>
<proteinExistence type="inferred from homology"/>
<feature type="transmembrane region" description="Helical" evidence="9">
    <location>
        <begin position="108"/>
        <end position="129"/>
    </location>
</feature>
<dbReference type="InterPro" id="IPR008166">
    <property type="entry name" value="Glyco_transf_92"/>
</dbReference>
<evidence type="ECO:0000313" key="10">
    <source>
        <dbReference type="EnsemblPlants" id="EMT01185"/>
    </source>
</evidence>
<dbReference type="AlphaFoldDB" id="R7VZS8"/>
<protein>
    <recommendedName>
        <fullName evidence="11">Glycosyltransferase family 92 protein</fullName>
    </recommendedName>
</protein>
<comment type="similarity">
    <text evidence="2">Belongs to the glycosyltransferase 92 family.</text>
</comment>
<evidence type="ECO:0000256" key="1">
    <source>
        <dbReference type="ARBA" id="ARBA00004167"/>
    </source>
</evidence>
<feature type="compositionally biased region" description="Low complexity" evidence="8">
    <location>
        <begin position="159"/>
        <end position="177"/>
    </location>
</feature>
<evidence type="ECO:0008006" key="11">
    <source>
        <dbReference type="Google" id="ProtNLM"/>
    </source>
</evidence>
<accession>R7VZS8</accession>
<feature type="compositionally biased region" description="Low complexity" evidence="8">
    <location>
        <begin position="84"/>
        <end position="94"/>
    </location>
</feature>
<keyword evidence="5 9" id="KW-0812">Transmembrane</keyword>
<feature type="compositionally biased region" description="Low complexity" evidence="8">
    <location>
        <begin position="47"/>
        <end position="64"/>
    </location>
</feature>
<name>R7VZS8_AEGTA</name>
<feature type="region of interest" description="Disordered" evidence="8">
    <location>
        <begin position="158"/>
        <end position="177"/>
    </location>
</feature>
<keyword evidence="7 9" id="KW-0472">Membrane</keyword>
<dbReference type="EnsemblPlants" id="EMT01185">
    <property type="protein sequence ID" value="EMT01185"/>
    <property type="gene ID" value="F775_13525"/>
</dbReference>
<reference evidence="10" key="1">
    <citation type="submission" date="2015-06" db="UniProtKB">
        <authorList>
            <consortium name="EnsemblPlants"/>
        </authorList>
    </citation>
    <scope>IDENTIFICATION</scope>
</reference>
<dbReference type="GO" id="GO:0005737">
    <property type="term" value="C:cytoplasm"/>
    <property type="evidence" value="ECO:0007669"/>
    <property type="project" value="TreeGrafter"/>
</dbReference>
<dbReference type="Pfam" id="PF01697">
    <property type="entry name" value="Glyco_transf_92"/>
    <property type="match status" value="1"/>
</dbReference>